<proteinExistence type="predicted"/>
<organism evidence="1 2">
    <name type="scientific">Manihot esculenta</name>
    <name type="common">Cassava</name>
    <name type="synonym">Jatropha manihot</name>
    <dbReference type="NCBI Taxonomy" id="3983"/>
    <lineage>
        <taxon>Eukaryota</taxon>
        <taxon>Viridiplantae</taxon>
        <taxon>Streptophyta</taxon>
        <taxon>Embryophyta</taxon>
        <taxon>Tracheophyta</taxon>
        <taxon>Spermatophyta</taxon>
        <taxon>Magnoliopsida</taxon>
        <taxon>eudicotyledons</taxon>
        <taxon>Gunneridae</taxon>
        <taxon>Pentapetalae</taxon>
        <taxon>rosids</taxon>
        <taxon>fabids</taxon>
        <taxon>Malpighiales</taxon>
        <taxon>Euphorbiaceae</taxon>
        <taxon>Crotonoideae</taxon>
        <taxon>Manihoteae</taxon>
        <taxon>Manihot</taxon>
    </lineage>
</organism>
<keyword evidence="2" id="KW-1185">Reference proteome</keyword>
<sequence>MKNCTMLLYGEKFISFLQALTEAVLLADLELDTVDFVPNFDNSQREPSLLPARLPTLLLNGSSGIAVGMATNIPPHNLGELVDVLCALIHNPDATLQELLEYMPGPDFPTGGLIMGNLGILEAYRNGRGRIIVRGKTDVEVIDSKTKRTAVIIKEIPYQTNKASLVEKIAELVENKSLDGISDIRDESDRSGMRIVIELKRGSDPSIVLNNLYRLTPLQSSFSCNMVGILEGRPKQMGLKDLLQAFLDFRCSVVERRARFKLSQAQERRHIVEGIVVGLDNLDGVIQTIKEASSNASASASLMNEFNLSEKQAEAILDISLRRLTLLERKKFIDESKLLMEQISRLEELLSSRKNILQLIEQEAVELKNKFSNPRRSLLEDSDTGEVEDIDVIPNDEMLLAISEKGYVKRMKPDTFNLQNRGTVGKSVGKLRVNDAMSDSVVCHAHDHVLYFSDRGIVYSARAYKIPECTRTAAGTPLVQILSLSDGERITSIIPVSDFAGDQFLLMLTVNGYIKKVSLNMFSAIRSTGIIAIQLVPGDELKWVRCCTNDDIVAMASQNGMVILTSCENIRSLSRNTRGGVAMRLKKGDKMASMDIIPATMRRDLERAFEDPRSHSNKGNGPWLLFVSESGYGKRVPLSSFRLSPLNRVGLIGCKFSAEDRLTAVFVVGYSLADGESDEQLVLVSQSGTVNRIKVRDISIQSRFARGVILMRLEHAGKIQSASLISATESEAKEPIANTTSEIAATETEAPDILSQAS</sequence>
<protein>
    <submittedName>
        <fullName evidence="1">Uncharacterized protein</fullName>
    </submittedName>
</protein>
<evidence type="ECO:0000313" key="2">
    <source>
        <dbReference type="Proteomes" id="UP000091857"/>
    </source>
</evidence>
<reference evidence="2" key="1">
    <citation type="journal article" date="2016" name="Nat. Biotechnol.">
        <title>Sequencing wild and cultivated cassava and related species reveals extensive interspecific hybridization and genetic diversity.</title>
        <authorList>
            <person name="Bredeson J.V."/>
            <person name="Lyons J.B."/>
            <person name="Prochnik S.E."/>
            <person name="Wu G.A."/>
            <person name="Ha C.M."/>
            <person name="Edsinger-Gonzales E."/>
            <person name="Grimwood J."/>
            <person name="Schmutz J."/>
            <person name="Rabbi I.Y."/>
            <person name="Egesi C."/>
            <person name="Nauluvula P."/>
            <person name="Lebot V."/>
            <person name="Ndunguru J."/>
            <person name="Mkamilo G."/>
            <person name="Bart R.S."/>
            <person name="Setter T.L."/>
            <person name="Gleadow R.M."/>
            <person name="Kulakow P."/>
            <person name="Ferguson M.E."/>
            <person name="Rounsley S."/>
            <person name="Rokhsar D.S."/>
        </authorList>
    </citation>
    <scope>NUCLEOTIDE SEQUENCE [LARGE SCALE GENOMIC DNA]</scope>
    <source>
        <strain evidence="2">cv. AM560-2</strain>
    </source>
</reference>
<gene>
    <name evidence="1" type="ORF">MANES_10G065200v8</name>
</gene>
<accession>A0ACB7GYF6</accession>
<evidence type="ECO:0000313" key="1">
    <source>
        <dbReference type="EMBL" id="KAG8645439.1"/>
    </source>
</evidence>
<name>A0ACB7GYF6_MANES</name>
<dbReference type="Proteomes" id="UP000091857">
    <property type="component" value="Chromosome 10"/>
</dbReference>
<dbReference type="EMBL" id="CM004396">
    <property type="protein sequence ID" value="KAG8645439.1"/>
    <property type="molecule type" value="Genomic_DNA"/>
</dbReference>
<comment type="caution">
    <text evidence="1">The sequence shown here is derived from an EMBL/GenBank/DDBJ whole genome shotgun (WGS) entry which is preliminary data.</text>
</comment>